<organism evidence="1 2">
    <name type="scientific">Trifolium medium</name>
    <dbReference type="NCBI Taxonomy" id="97028"/>
    <lineage>
        <taxon>Eukaryota</taxon>
        <taxon>Viridiplantae</taxon>
        <taxon>Streptophyta</taxon>
        <taxon>Embryophyta</taxon>
        <taxon>Tracheophyta</taxon>
        <taxon>Spermatophyta</taxon>
        <taxon>Magnoliopsida</taxon>
        <taxon>eudicotyledons</taxon>
        <taxon>Gunneridae</taxon>
        <taxon>Pentapetalae</taxon>
        <taxon>rosids</taxon>
        <taxon>fabids</taxon>
        <taxon>Fabales</taxon>
        <taxon>Fabaceae</taxon>
        <taxon>Papilionoideae</taxon>
        <taxon>50 kb inversion clade</taxon>
        <taxon>NPAAA clade</taxon>
        <taxon>Hologalegina</taxon>
        <taxon>IRL clade</taxon>
        <taxon>Trifolieae</taxon>
        <taxon>Trifolium</taxon>
    </lineage>
</organism>
<keyword evidence="2" id="KW-1185">Reference proteome</keyword>
<dbReference type="Proteomes" id="UP000265520">
    <property type="component" value="Unassembled WGS sequence"/>
</dbReference>
<evidence type="ECO:0000313" key="2">
    <source>
        <dbReference type="Proteomes" id="UP000265520"/>
    </source>
</evidence>
<accession>A0A392RJC0</accession>
<dbReference type="EMBL" id="LXQA010226108">
    <property type="protein sequence ID" value="MCI35705.1"/>
    <property type="molecule type" value="Genomic_DNA"/>
</dbReference>
<evidence type="ECO:0000313" key="1">
    <source>
        <dbReference type="EMBL" id="MCI35705.1"/>
    </source>
</evidence>
<feature type="non-terminal residue" evidence="1">
    <location>
        <position position="31"/>
    </location>
</feature>
<name>A0A392RJC0_9FABA</name>
<comment type="caution">
    <text evidence="1">The sequence shown here is derived from an EMBL/GenBank/DDBJ whole genome shotgun (WGS) entry which is preliminary data.</text>
</comment>
<dbReference type="AlphaFoldDB" id="A0A392RJC0"/>
<reference evidence="1 2" key="1">
    <citation type="journal article" date="2018" name="Front. Plant Sci.">
        <title>Red Clover (Trifolium pratense) and Zigzag Clover (T. medium) - A Picture of Genomic Similarities and Differences.</title>
        <authorList>
            <person name="Dluhosova J."/>
            <person name="Istvanek J."/>
            <person name="Nedelnik J."/>
            <person name="Repkova J."/>
        </authorList>
    </citation>
    <scope>NUCLEOTIDE SEQUENCE [LARGE SCALE GENOMIC DNA]</scope>
    <source>
        <strain evidence="2">cv. 10/8</strain>
        <tissue evidence="1">Leaf</tissue>
    </source>
</reference>
<sequence length="31" mass="3361">MTVVSPMTTKERRVSKVAEEGRKVMGIAIGV</sequence>
<proteinExistence type="predicted"/>
<protein>
    <submittedName>
        <fullName evidence="1">Uncharacterized protein</fullName>
    </submittedName>
</protein>